<dbReference type="GO" id="GO:0000978">
    <property type="term" value="F:RNA polymerase II cis-regulatory region sequence-specific DNA binding"/>
    <property type="evidence" value="ECO:0007669"/>
    <property type="project" value="TreeGrafter"/>
</dbReference>
<comment type="similarity">
    <text evidence="1">Belongs to the SKI family.</text>
</comment>
<dbReference type="PANTHER" id="PTHR10005:SF25">
    <property type="entry name" value="SNO ONCOGENE, ISOFORM B"/>
    <property type="match status" value="1"/>
</dbReference>
<feature type="compositionally biased region" description="Basic and acidic residues" evidence="2">
    <location>
        <begin position="781"/>
        <end position="790"/>
    </location>
</feature>
<dbReference type="InterPro" id="IPR003380">
    <property type="entry name" value="SKI/SNO/DAC"/>
</dbReference>
<evidence type="ECO:0000256" key="1">
    <source>
        <dbReference type="ARBA" id="ARBA00009513"/>
    </source>
</evidence>
<feature type="compositionally biased region" description="Low complexity" evidence="2">
    <location>
        <begin position="579"/>
        <end position="592"/>
    </location>
</feature>
<feature type="compositionally biased region" description="Basic and acidic residues" evidence="2">
    <location>
        <begin position="657"/>
        <end position="686"/>
    </location>
</feature>
<dbReference type="SUPFAM" id="SSF46955">
    <property type="entry name" value="Putative DNA-binding domain"/>
    <property type="match status" value="1"/>
</dbReference>
<evidence type="ECO:0000313" key="5">
    <source>
        <dbReference type="Proteomes" id="UP000694388"/>
    </source>
</evidence>
<feature type="compositionally biased region" description="Basic and acidic residues" evidence="2">
    <location>
        <begin position="709"/>
        <end position="730"/>
    </location>
</feature>
<feature type="compositionally biased region" description="Low complexity" evidence="2">
    <location>
        <begin position="766"/>
        <end position="780"/>
    </location>
</feature>
<dbReference type="SMART" id="SM01046">
    <property type="entry name" value="c-SKI_SMAD_bind"/>
    <property type="match status" value="1"/>
</dbReference>
<evidence type="ECO:0000256" key="2">
    <source>
        <dbReference type="SAM" id="MobiDB-lite"/>
    </source>
</evidence>
<dbReference type="AlphaFoldDB" id="A0A8C4RBZ2"/>
<dbReference type="GO" id="GO:0005634">
    <property type="term" value="C:nucleus"/>
    <property type="evidence" value="ECO:0007669"/>
    <property type="project" value="TreeGrafter"/>
</dbReference>
<feature type="region of interest" description="Disordered" evidence="2">
    <location>
        <begin position="645"/>
        <end position="687"/>
    </location>
</feature>
<feature type="compositionally biased region" description="Low complexity" evidence="2">
    <location>
        <begin position="255"/>
        <end position="267"/>
    </location>
</feature>
<dbReference type="Ensembl" id="ENSEBUT00000027996.1">
    <property type="protein sequence ID" value="ENSEBUP00000027420.1"/>
    <property type="gene ID" value="ENSEBUG00000016804.1"/>
</dbReference>
<feature type="region of interest" description="Disordered" evidence="2">
    <location>
        <begin position="513"/>
        <end position="632"/>
    </location>
</feature>
<dbReference type="InterPro" id="IPR023216">
    <property type="entry name" value="Tscrpt_reg_SKI_SnoN"/>
</dbReference>
<organism evidence="4 5">
    <name type="scientific">Eptatretus burgeri</name>
    <name type="common">Inshore hagfish</name>
    <dbReference type="NCBI Taxonomy" id="7764"/>
    <lineage>
        <taxon>Eukaryota</taxon>
        <taxon>Metazoa</taxon>
        <taxon>Chordata</taxon>
        <taxon>Craniata</taxon>
        <taxon>Vertebrata</taxon>
        <taxon>Cyclostomata</taxon>
        <taxon>Myxini</taxon>
        <taxon>Myxiniformes</taxon>
        <taxon>Myxinidae</taxon>
        <taxon>Eptatretinae</taxon>
        <taxon>Eptatretus</taxon>
    </lineage>
</organism>
<dbReference type="Gene3D" id="3.10.260.20">
    <property type="entry name" value="Ski"/>
    <property type="match status" value="1"/>
</dbReference>
<reference evidence="4" key="2">
    <citation type="submission" date="2025-09" db="UniProtKB">
        <authorList>
            <consortium name="Ensembl"/>
        </authorList>
    </citation>
    <scope>IDENTIFICATION</scope>
</reference>
<proteinExistence type="inferred from homology"/>
<dbReference type="Pfam" id="PF08782">
    <property type="entry name" value="c-SKI_SMAD_bind"/>
    <property type="match status" value="1"/>
</dbReference>
<dbReference type="Gene3D" id="3.10.390.10">
    <property type="entry name" value="SAND domain-like"/>
    <property type="match status" value="1"/>
</dbReference>
<evidence type="ECO:0000259" key="3">
    <source>
        <dbReference type="SMART" id="SM01046"/>
    </source>
</evidence>
<dbReference type="GO" id="GO:0030514">
    <property type="term" value="P:negative regulation of BMP signaling pathway"/>
    <property type="evidence" value="ECO:0007669"/>
    <property type="project" value="TreeGrafter"/>
</dbReference>
<dbReference type="FunFam" id="3.10.260.20:FF:000002">
    <property type="entry name" value="SKI-like oncogene a"/>
    <property type="match status" value="1"/>
</dbReference>
<dbReference type="Proteomes" id="UP000694388">
    <property type="component" value="Unplaced"/>
</dbReference>
<dbReference type="InterPro" id="IPR037000">
    <property type="entry name" value="Ski_DNA-bd_sf"/>
</dbReference>
<accession>A0A8C4RBZ2</accession>
<reference evidence="4" key="1">
    <citation type="submission" date="2025-08" db="UniProtKB">
        <authorList>
            <consortium name="Ensembl"/>
        </authorList>
    </citation>
    <scope>IDENTIFICATION</scope>
</reference>
<dbReference type="CDD" id="cd21079">
    <property type="entry name" value="DHD_Ski_Sno"/>
    <property type="match status" value="1"/>
</dbReference>
<feature type="region of interest" description="Disordered" evidence="2">
    <location>
        <begin position="255"/>
        <end position="277"/>
    </location>
</feature>
<feature type="region of interest" description="Disordered" evidence="2">
    <location>
        <begin position="766"/>
        <end position="810"/>
    </location>
</feature>
<dbReference type="InterPro" id="IPR009061">
    <property type="entry name" value="DNA-bd_dom_put_sf"/>
</dbReference>
<feature type="domain" description="c-SKI SMAD4-binding" evidence="3">
    <location>
        <begin position="282"/>
        <end position="377"/>
    </location>
</feature>
<name>A0A8C4RBZ2_EPTBU</name>
<sequence>MDSVAHAGLKRTLRQFSLSSVSSLGGPAAFSARWTQQLLASKAAGLGTGAAGTAGIAAGGSAIFPTGGSGGSSVGAFPGGGSSACSAGASALCADLELGGIFPGGGDCRSGLVTPGGPLPGPLLVPPDSSTECCGTLLEGEFIACFLVGGEKRLCLPQVLNTVLRDFSLQQINAVCDELHIYCSRCAPGQLEVLKVTGVLPFAAPSCGLITKTDAERLVNALLYGWASPAGGHLGQQQHHAGRSALRGKGIIVSSSSTSPNSTAVSPRPSSPTSGLSSVDKSVKVYHECFGRCKGYMVPELYTHSRAACVQCRECRLLFPPQRFVCHSHRGGEKRTCHWGFDSSRWRCYLLLSEEYTNRAERDTLTSRLTALKEKFEPQTGMVPPGHGANGAGVWNKRPPGGAKMGCDQVHAKRQRLEECLLSLPGKDKIANMEVDPIPSPRSSAFRPWSAGGGGLCRGDKEGVVGVHPETLFPEQGLLLNPLTIIPSSLNLCYTYHGYDSCVAPNIALAPPPATAPTASHIRSPDTSSWGHSPAVSISTTPLRPSADSVRFVSHKPPRTPPPRPLRTASPRHGSPGRATAPPTVPASASMPILLTLSQTGTTPSTGEADSDEVDIETDGGEASCSSCLSSPSLHSKPMNRCGGTLPHTAPSSEGVDCSKSEPRGCHDDEATDCHRSGSLPKDREVAGASASEVACLGHCEEEKELNEDEKARADRGNVEETNHKSKSKDTNVLEELLDCELAWPEKRKQLLALLQQQQRSHRQQLQEAQRQAQTLASRLAAERAARQHLEAQLAKMGQPEKPSPTITRN</sequence>
<dbReference type="GeneTree" id="ENSGT00940000160546"/>
<keyword evidence="5" id="KW-1185">Reference proteome</keyword>
<feature type="region of interest" description="Disordered" evidence="2">
    <location>
        <begin position="703"/>
        <end position="730"/>
    </location>
</feature>
<evidence type="ECO:0000313" key="4">
    <source>
        <dbReference type="Ensembl" id="ENSEBUP00000027420.1"/>
    </source>
</evidence>
<dbReference type="PANTHER" id="PTHR10005">
    <property type="entry name" value="SKI ONCOGENE-RELATED"/>
    <property type="match status" value="1"/>
</dbReference>
<dbReference type="GO" id="GO:0000981">
    <property type="term" value="F:DNA-binding transcription factor activity, RNA polymerase II-specific"/>
    <property type="evidence" value="ECO:0007669"/>
    <property type="project" value="TreeGrafter"/>
</dbReference>
<dbReference type="Pfam" id="PF02437">
    <property type="entry name" value="Ski_Sno_DHD"/>
    <property type="match status" value="1"/>
</dbReference>
<dbReference type="SUPFAM" id="SSF63763">
    <property type="entry name" value="SAND domain-like"/>
    <property type="match status" value="1"/>
</dbReference>
<dbReference type="FunFam" id="3.10.390.10:FF:000002">
    <property type="entry name" value="Putative ski oncogene"/>
    <property type="match status" value="1"/>
</dbReference>
<feature type="compositionally biased region" description="Polar residues" evidence="2">
    <location>
        <begin position="525"/>
        <end position="543"/>
    </location>
</feature>
<protein>
    <submittedName>
        <fullName evidence="4">V-ski avian sarcoma viral oncogene homolog a</fullName>
    </submittedName>
</protein>
<dbReference type="InterPro" id="IPR010919">
    <property type="entry name" value="SAND-like_dom_sf"/>
</dbReference>
<dbReference type="GO" id="GO:0046332">
    <property type="term" value="F:SMAD binding"/>
    <property type="evidence" value="ECO:0007669"/>
    <property type="project" value="InterPro"/>
</dbReference>
<dbReference type="GO" id="GO:0005667">
    <property type="term" value="C:transcription regulator complex"/>
    <property type="evidence" value="ECO:0007669"/>
    <property type="project" value="TreeGrafter"/>
</dbReference>
<dbReference type="GO" id="GO:0005737">
    <property type="term" value="C:cytoplasm"/>
    <property type="evidence" value="ECO:0007669"/>
    <property type="project" value="TreeGrafter"/>
</dbReference>
<dbReference type="InterPro" id="IPR014890">
    <property type="entry name" value="c-SKI_SMAD4-bd_dom"/>
</dbReference>
<feature type="compositionally biased region" description="Acidic residues" evidence="2">
    <location>
        <begin position="609"/>
        <end position="620"/>
    </location>
</feature>
<feature type="compositionally biased region" description="Polar residues" evidence="2">
    <location>
        <begin position="596"/>
        <end position="608"/>
    </location>
</feature>